<name>A0A0F7ZQM3_9HYPO</name>
<evidence type="ECO:0000313" key="2">
    <source>
        <dbReference type="Proteomes" id="UP000054481"/>
    </source>
</evidence>
<sequence length="160" mass="18076">MLSGRQENRREVTQTRLGDITAFLADEAQVSKKRKATVAENALDQPMFRELYCRYVVACSLPFTHVEQPAFRDLIQYICPAANDLLPTSGDTIRSDLQRGYDGKREFVRRALQNALSSIHIVPDNWTSANHLGVIGFTVQFVTEDHGQLSLVIRIKELQG</sequence>
<dbReference type="InterPro" id="IPR052035">
    <property type="entry name" value="ZnF_BED_domain_contain"/>
</dbReference>
<protein>
    <submittedName>
        <fullName evidence="1">Uncharacterized protein</fullName>
    </submittedName>
</protein>
<dbReference type="PANTHER" id="PTHR46481:SF5">
    <property type="entry name" value="OS08G0393150 PROTEIN"/>
    <property type="match status" value="1"/>
</dbReference>
<keyword evidence="2" id="KW-1185">Reference proteome</keyword>
<dbReference type="EMBL" id="KQ031019">
    <property type="protein sequence ID" value="KJZ68113.1"/>
    <property type="molecule type" value="Genomic_DNA"/>
</dbReference>
<reference evidence="1 2" key="1">
    <citation type="journal article" date="2014" name="Genome Biol. Evol.">
        <title>Comparative genomics and transcriptomics analyses reveal divergent lifestyle features of nematode endoparasitic fungus Hirsutella minnesotensis.</title>
        <authorList>
            <person name="Lai Y."/>
            <person name="Liu K."/>
            <person name="Zhang X."/>
            <person name="Zhang X."/>
            <person name="Li K."/>
            <person name="Wang N."/>
            <person name="Shu C."/>
            <person name="Wu Y."/>
            <person name="Wang C."/>
            <person name="Bushley K.E."/>
            <person name="Xiang M."/>
            <person name="Liu X."/>
        </authorList>
    </citation>
    <scope>NUCLEOTIDE SEQUENCE [LARGE SCALE GENOMIC DNA]</scope>
    <source>
        <strain evidence="1 2">3608</strain>
    </source>
</reference>
<dbReference type="Proteomes" id="UP000054481">
    <property type="component" value="Unassembled WGS sequence"/>
</dbReference>
<dbReference type="AlphaFoldDB" id="A0A0F7ZQM3"/>
<evidence type="ECO:0000313" key="1">
    <source>
        <dbReference type="EMBL" id="KJZ68113.1"/>
    </source>
</evidence>
<dbReference type="OrthoDB" id="5010915at2759"/>
<gene>
    <name evidence="1" type="ORF">HIM_12500</name>
</gene>
<organism evidence="1 2">
    <name type="scientific">Hirsutella minnesotensis 3608</name>
    <dbReference type="NCBI Taxonomy" id="1043627"/>
    <lineage>
        <taxon>Eukaryota</taxon>
        <taxon>Fungi</taxon>
        <taxon>Dikarya</taxon>
        <taxon>Ascomycota</taxon>
        <taxon>Pezizomycotina</taxon>
        <taxon>Sordariomycetes</taxon>
        <taxon>Hypocreomycetidae</taxon>
        <taxon>Hypocreales</taxon>
        <taxon>Ophiocordycipitaceae</taxon>
        <taxon>Hirsutella</taxon>
    </lineage>
</organism>
<proteinExistence type="predicted"/>
<accession>A0A0F7ZQM3</accession>
<dbReference type="PANTHER" id="PTHR46481">
    <property type="entry name" value="ZINC FINGER BED DOMAIN-CONTAINING PROTEIN 4"/>
    <property type="match status" value="1"/>
</dbReference>